<evidence type="ECO:0000313" key="2">
    <source>
        <dbReference type="EMBL" id="KAF2158596.1"/>
    </source>
</evidence>
<protein>
    <submittedName>
        <fullName evidence="2">Uncharacterized protein</fullName>
    </submittedName>
</protein>
<name>A0A6A6BYV0_ZASCE</name>
<evidence type="ECO:0000256" key="1">
    <source>
        <dbReference type="SAM" id="SignalP"/>
    </source>
</evidence>
<dbReference type="RefSeq" id="XP_033659485.1">
    <property type="nucleotide sequence ID" value="XM_033814781.1"/>
</dbReference>
<dbReference type="AlphaFoldDB" id="A0A6A6BYV0"/>
<accession>A0A6A6BYV0</accession>
<keyword evidence="1" id="KW-0732">Signal</keyword>
<reference evidence="2" key="1">
    <citation type="journal article" date="2020" name="Stud. Mycol.">
        <title>101 Dothideomycetes genomes: a test case for predicting lifestyles and emergence of pathogens.</title>
        <authorList>
            <person name="Haridas S."/>
            <person name="Albert R."/>
            <person name="Binder M."/>
            <person name="Bloem J."/>
            <person name="Labutti K."/>
            <person name="Salamov A."/>
            <person name="Andreopoulos B."/>
            <person name="Baker S."/>
            <person name="Barry K."/>
            <person name="Bills G."/>
            <person name="Bluhm B."/>
            <person name="Cannon C."/>
            <person name="Castanera R."/>
            <person name="Culley D."/>
            <person name="Daum C."/>
            <person name="Ezra D."/>
            <person name="Gonzalez J."/>
            <person name="Henrissat B."/>
            <person name="Kuo A."/>
            <person name="Liang C."/>
            <person name="Lipzen A."/>
            <person name="Lutzoni F."/>
            <person name="Magnuson J."/>
            <person name="Mondo S."/>
            <person name="Nolan M."/>
            <person name="Ohm R."/>
            <person name="Pangilinan J."/>
            <person name="Park H.-J."/>
            <person name="Ramirez L."/>
            <person name="Alfaro M."/>
            <person name="Sun H."/>
            <person name="Tritt A."/>
            <person name="Yoshinaga Y."/>
            <person name="Zwiers L.-H."/>
            <person name="Turgeon B."/>
            <person name="Goodwin S."/>
            <person name="Spatafora J."/>
            <person name="Crous P."/>
            <person name="Grigoriev I."/>
        </authorList>
    </citation>
    <scope>NUCLEOTIDE SEQUENCE</scope>
    <source>
        <strain evidence="2">ATCC 36951</strain>
    </source>
</reference>
<feature type="signal peptide" evidence="1">
    <location>
        <begin position="1"/>
        <end position="20"/>
    </location>
</feature>
<proteinExistence type="predicted"/>
<keyword evidence="3" id="KW-1185">Reference proteome</keyword>
<dbReference type="GeneID" id="54568053"/>
<dbReference type="Proteomes" id="UP000799537">
    <property type="component" value="Unassembled WGS sequence"/>
</dbReference>
<evidence type="ECO:0000313" key="3">
    <source>
        <dbReference type="Proteomes" id="UP000799537"/>
    </source>
</evidence>
<dbReference type="EMBL" id="ML993654">
    <property type="protein sequence ID" value="KAF2158596.1"/>
    <property type="molecule type" value="Genomic_DNA"/>
</dbReference>
<organism evidence="2 3">
    <name type="scientific">Zasmidium cellare ATCC 36951</name>
    <dbReference type="NCBI Taxonomy" id="1080233"/>
    <lineage>
        <taxon>Eukaryota</taxon>
        <taxon>Fungi</taxon>
        <taxon>Dikarya</taxon>
        <taxon>Ascomycota</taxon>
        <taxon>Pezizomycotina</taxon>
        <taxon>Dothideomycetes</taxon>
        <taxon>Dothideomycetidae</taxon>
        <taxon>Mycosphaerellales</taxon>
        <taxon>Mycosphaerellaceae</taxon>
        <taxon>Zasmidium</taxon>
    </lineage>
</organism>
<feature type="chain" id="PRO_5025406541" evidence="1">
    <location>
        <begin position="21"/>
        <end position="189"/>
    </location>
</feature>
<gene>
    <name evidence="2" type="ORF">M409DRAFT_61490</name>
</gene>
<sequence>MHSPKLACALLGLQMSSAFAAPSVAVQEPGKQLDKRIGCPGGGFLVYSVNNADGSYTFCLGVASGIALVWTAGITSAAAAVYLTNAWRNGTCGAPVSATVQAGSDSKRALPTPTVDKRTPTLAKRDPAVTAYSFQVESGYDSHQCNFTLTDDQWAQAAHAISEYMIDYEDECVQVIVAGDSGYEGNTLT</sequence>